<dbReference type="KEGG" id="roz:CBI38_24755"/>
<dbReference type="AlphaFoldDB" id="A0A2S2C0L9"/>
<sequence length="138" mass="15603">MRYKPEGAVEVELRWTDIDAYRHVSHMALVTIVDQGRGRWLDSLGELPDDWSYVVARLELDFRSPAVLDDRKLLCSFAVDHVGTSSIRLHEQVTTPTGTVVLEAVSVIVAWNTDLSRSRALTEEEKSLLSSTPDHWRG</sequence>
<dbReference type="GO" id="GO:0047617">
    <property type="term" value="F:fatty acyl-CoA hydrolase activity"/>
    <property type="evidence" value="ECO:0007669"/>
    <property type="project" value="TreeGrafter"/>
</dbReference>
<proteinExistence type="predicted"/>
<evidence type="ECO:0000313" key="2">
    <source>
        <dbReference type="Proteomes" id="UP000245711"/>
    </source>
</evidence>
<dbReference type="SUPFAM" id="SSF54637">
    <property type="entry name" value="Thioesterase/thiol ester dehydrase-isomerase"/>
    <property type="match status" value="1"/>
</dbReference>
<dbReference type="RefSeq" id="WP_109333078.1">
    <property type="nucleotide sequence ID" value="NZ_CP021354.1"/>
</dbReference>
<reference evidence="1 2" key="1">
    <citation type="submission" date="2017-05" db="EMBL/GenBank/DDBJ databases">
        <title>Isolation of Rhodococcus sp. S2-17 biodegrading of BP-3.</title>
        <authorList>
            <person name="Lee Y."/>
            <person name="Kim K.H."/>
            <person name="Chun B.H."/>
            <person name="Jung H.S."/>
            <person name="Jeon C.O."/>
        </authorList>
    </citation>
    <scope>NUCLEOTIDE SEQUENCE [LARGE SCALE GENOMIC DNA]</scope>
    <source>
        <strain evidence="1 2">S2-17</strain>
    </source>
</reference>
<gene>
    <name evidence="1" type="ORF">CBI38_24755</name>
</gene>
<dbReference type="Gene3D" id="3.10.129.10">
    <property type="entry name" value="Hotdog Thioesterase"/>
    <property type="match status" value="1"/>
</dbReference>
<dbReference type="PANTHER" id="PTHR31793:SF24">
    <property type="entry name" value="LONG-CHAIN ACYL-COA THIOESTERASE FADM"/>
    <property type="match status" value="1"/>
</dbReference>
<name>A0A2S2C0L9_9NOCA</name>
<dbReference type="InterPro" id="IPR029069">
    <property type="entry name" value="HotDog_dom_sf"/>
</dbReference>
<evidence type="ECO:0000313" key="1">
    <source>
        <dbReference type="EMBL" id="AWK74288.1"/>
    </source>
</evidence>
<dbReference type="CDD" id="cd00586">
    <property type="entry name" value="4HBT"/>
    <property type="match status" value="1"/>
</dbReference>
<dbReference type="OrthoDB" id="9799036at2"/>
<keyword evidence="2" id="KW-1185">Reference proteome</keyword>
<dbReference type="Pfam" id="PF13279">
    <property type="entry name" value="4HBT_2"/>
    <property type="match status" value="1"/>
</dbReference>
<accession>A0A2S2C0L9</accession>
<protein>
    <submittedName>
        <fullName evidence="1">4-hydroxybenzoyl-CoA thioesterase</fullName>
    </submittedName>
</protein>
<dbReference type="Proteomes" id="UP000245711">
    <property type="component" value="Chromosome"/>
</dbReference>
<dbReference type="PANTHER" id="PTHR31793">
    <property type="entry name" value="4-HYDROXYBENZOYL-COA THIOESTERASE FAMILY MEMBER"/>
    <property type="match status" value="1"/>
</dbReference>
<organism evidence="1 2">
    <name type="scientific">Rhodococcus oxybenzonivorans</name>
    <dbReference type="NCBI Taxonomy" id="1990687"/>
    <lineage>
        <taxon>Bacteria</taxon>
        <taxon>Bacillati</taxon>
        <taxon>Actinomycetota</taxon>
        <taxon>Actinomycetes</taxon>
        <taxon>Mycobacteriales</taxon>
        <taxon>Nocardiaceae</taxon>
        <taxon>Rhodococcus</taxon>
    </lineage>
</organism>
<dbReference type="EMBL" id="CP021354">
    <property type="protein sequence ID" value="AWK74288.1"/>
    <property type="molecule type" value="Genomic_DNA"/>
</dbReference>
<dbReference type="InterPro" id="IPR050563">
    <property type="entry name" value="4-hydroxybenzoyl-CoA_TE"/>
</dbReference>